<dbReference type="InterPro" id="IPR029045">
    <property type="entry name" value="ClpP/crotonase-like_dom_sf"/>
</dbReference>
<sequence>MENQAVLYEVQDQVAIITLNEPDSRNALSSSIRKGLWDAFSRLRDDSNAKVGIVTGIGKAFCAGAHLKEFAENKTAVPDRNIMPMLNRNIWVNKPVIAAVNGDALGGGFLLAQTCDLAIAADNARFGMPEARWGRGAPWSVPLLNMIPQRIWMEMALTGQLIDANRAYSIGLLNDVVPIASLMERSMELAQSIAAGAPLTIAATHKMVYLATEMGRTAAWETADAIFEKVYESEDALEGPLSFKEKRPPNWKGR</sequence>
<gene>
    <name evidence="3" type="ORF">IC621_12185</name>
</gene>
<dbReference type="GO" id="GO:0016829">
    <property type="term" value="F:lyase activity"/>
    <property type="evidence" value="ECO:0007669"/>
    <property type="project" value="UniProtKB-KW"/>
</dbReference>
<dbReference type="EMBL" id="JACXAI010000014">
    <property type="protein sequence ID" value="MBD1380992.1"/>
    <property type="molecule type" value="Genomic_DNA"/>
</dbReference>
<dbReference type="InterPro" id="IPR014748">
    <property type="entry name" value="Enoyl-CoA_hydra_C"/>
</dbReference>
<dbReference type="CDD" id="cd06558">
    <property type="entry name" value="crotonase-like"/>
    <property type="match status" value="1"/>
</dbReference>
<reference evidence="3" key="1">
    <citation type="submission" date="2020-09" db="EMBL/GenBank/DDBJ databases">
        <title>A novel bacterium of genus Bacillus, isolated from South China Sea.</title>
        <authorList>
            <person name="Huang H."/>
            <person name="Mo K."/>
            <person name="Hu Y."/>
        </authorList>
    </citation>
    <scope>NUCLEOTIDE SEQUENCE</scope>
    <source>
        <strain evidence="3">IB182487</strain>
    </source>
</reference>
<evidence type="ECO:0000313" key="3">
    <source>
        <dbReference type="EMBL" id="MBD1380992.1"/>
    </source>
</evidence>
<dbReference type="Gene3D" id="1.10.12.10">
    <property type="entry name" value="Lyase 2-enoyl-coa Hydratase, Chain A, domain 2"/>
    <property type="match status" value="1"/>
</dbReference>
<dbReference type="PANTHER" id="PTHR11941:SF54">
    <property type="entry name" value="ENOYL-COA HYDRATASE, MITOCHONDRIAL"/>
    <property type="match status" value="1"/>
</dbReference>
<dbReference type="GO" id="GO:0006635">
    <property type="term" value="P:fatty acid beta-oxidation"/>
    <property type="evidence" value="ECO:0007669"/>
    <property type="project" value="TreeGrafter"/>
</dbReference>
<dbReference type="Pfam" id="PF00378">
    <property type="entry name" value="ECH_1"/>
    <property type="match status" value="1"/>
</dbReference>
<keyword evidence="2" id="KW-0456">Lyase</keyword>
<evidence type="ECO:0000256" key="2">
    <source>
        <dbReference type="ARBA" id="ARBA00023239"/>
    </source>
</evidence>
<keyword evidence="4" id="KW-1185">Reference proteome</keyword>
<proteinExistence type="inferred from homology"/>
<dbReference type="Proteomes" id="UP000626844">
    <property type="component" value="Unassembled WGS sequence"/>
</dbReference>
<dbReference type="PANTHER" id="PTHR11941">
    <property type="entry name" value="ENOYL-COA HYDRATASE-RELATED"/>
    <property type="match status" value="1"/>
</dbReference>
<dbReference type="SUPFAM" id="SSF52096">
    <property type="entry name" value="ClpP/crotonase"/>
    <property type="match status" value="1"/>
</dbReference>
<dbReference type="AlphaFoldDB" id="A0A926NB54"/>
<dbReference type="RefSeq" id="WP_191158586.1">
    <property type="nucleotide sequence ID" value="NZ_JACXAI010000014.1"/>
</dbReference>
<comment type="similarity">
    <text evidence="1">Belongs to the enoyl-CoA hydratase/isomerase family.</text>
</comment>
<name>A0A926NB54_9BACI</name>
<organism evidence="3 4">
    <name type="scientific">Metabacillus arenae</name>
    <dbReference type="NCBI Taxonomy" id="2771434"/>
    <lineage>
        <taxon>Bacteria</taxon>
        <taxon>Bacillati</taxon>
        <taxon>Bacillota</taxon>
        <taxon>Bacilli</taxon>
        <taxon>Bacillales</taxon>
        <taxon>Bacillaceae</taxon>
        <taxon>Metabacillus</taxon>
    </lineage>
</organism>
<comment type="caution">
    <text evidence="3">The sequence shown here is derived from an EMBL/GenBank/DDBJ whole genome shotgun (WGS) entry which is preliminary data.</text>
</comment>
<protein>
    <submittedName>
        <fullName evidence="3">Enoyl-CoA hydratase/isomerase family protein</fullName>
    </submittedName>
</protein>
<dbReference type="Gene3D" id="3.90.226.10">
    <property type="entry name" value="2-enoyl-CoA Hydratase, Chain A, domain 1"/>
    <property type="match status" value="1"/>
</dbReference>
<evidence type="ECO:0000256" key="1">
    <source>
        <dbReference type="ARBA" id="ARBA00005254"/>
    </source>
</evidence>
<dbReference type="InterPro" id="IPR001753">
    <property type="entry name" value="Enoyl-CoA_hydra/iso"/>
</dbReference>
<accession>A0A926NB54</accession>
<evidence type="ECO:0000313" key="4">
    <source>
        <dbReference type="Proteomes" id="UP000626844"/>
    </source>
</evidence>